<reference evidence="1 2" key="1">
    <citation type="submission" date="2019-11" db="EMBL/GenBank/DDBJ databases">
        <title>Pedobacter sp. HMF7056 Genome sequencing and assembly.</title>
        <authorList>
            <person name="Kang H."/>
            <person name="Kim H."/>
            <person name="Joh K."/>
        </authorList>
    </citation>
    <scope>NUCLEOTIDE SEQUENCE [LARGE SCALE GENOMIC DNA]</scope>
    <source>
        <strain evidence="1 2">HMF7056</strain>
    </source>
</reference>
<protein>
    <recommendedName>
        <fullName evidence="3">RHS repeat-associated core domain-containing protein</fullName>
    </recommendedName>
</protein>
<dbReference type="EMBL" id="WVHS01000001">
    <property type="protein sequence ID" value="MXV14163.1"/>
    <property type="molecule type" value="Genomic_DNA"/>
</dbReference>
<comment type="caution">
    <text evidence="1">The sequence shown here is derived from an EMBL/GenBank/DDBJ whole genome shotgun (WGS) entry which is preliminary data.</text>
</comment>
<dbReference type="InterPro" id="IPR022385">
    <property type="entry name" value="Rhs_assc_core"/>
</dbReference>
<evidence type="ECO:0008006" key="3">
    <source>
        <dbReference type="Google" id="ProtNLM"/>
    </source>
</evidence>
<dbReference type="RefSeq" id="WP_160905959.1">
    <property type="nucleotide sequence ID" value="NZ_WVHS01000001.1"/>
</dbReference>
<dbReference type="Proteomes" id="UP000451233">
    <property type="component" value="Unassembled WGS sequence"/>
</dbReference>
<keyword evidence="2" id="KW-1185">Reference proteome</keyword>
<name>A0A7K1XT37_9SPHI</name>
<accession>A0A7K1XT37</accession>
<evidence type="ECO:0000313" key="2">
    <source>
        <dbReference type="Proteomes" id="UP000451233"/>
    </source>
</evidence>
<organism evidence="1 2">
    <name type="scientific">Hufsiella ginkgonis</name>
    <dbReference type="NCBI Taxonomy" id="2695274"/>
    <lineage>
        <taxon>Bacteria</taxon>
        <taxon>Pseudomonadati</taxon>
        <taxon>Bacteroidota</taxon>
        <taxon>Sphingobacteriia</taxon>
        <taxon>Sphingobacteriales</taxon>
        <taxon>Sphingobacteriaceae</taxon>
        <taxon>Hufsiella</taxon>
    </lineage>
</organism>
<dbReference type="NCBIfam" id="TIGR03696">
    <property type="entry name" value="Rhs_assc_core"/>
    <property type="match status" value="1"/>
</dbReference>
<sequence length="283" mass="28884">MKSRGRQYDYGARFYDPVIGRWNSLDPLAESYYSLSPFNYGANNPILIYDEDGRFLGTLIGAAVGAVVGGVRAAIKHENVWKGAGKGLVAGAVVDITIATAGTGTVALVAAGGLSGVAGSVTDQLLDHGSVSLKQTAIAGGLGLGLGYIGAKLAPVVGSWFSSSSNGIAVGELQMTQIGNRVVQPSAEAAAEAAAAASKPSIPIQFGKDANQVYHTFRHIEEAGLSRGAVQSAVEADLVNTSGAIQAGKLHTGTVNVNGTAVTYNAFKLPNGTINVGRITTPK</sequence>
<evidence type="ECO:0000313" key="1">
    <source>
        <dbReference type="EMBL" id="MXV14163.1"/>
    </source>
</evidence>
<proteinExistence type="predicted"/>
<gene>
    <name evidence="1" type="ORF">GS398_02535</name>
</gene>
<dbReference type="Gene3D" id="2.180.10.10">
    <property type="entry name" value="RHS repeat-associated core"/>
    <property type="match status" value="1"/>
</dbReference>
<dbReference type="AlphaFoldDB" id="A0A7K1XT37"/>